<evidence type="ECO:0000256" key="5">
    <source>
        <dbReference type="ARBA" id="ARBA00022692"/>
    </source>
</evidence>
<feature type="transmembrane region" description="Helical" evidence="8">
    <location>
        <begin position="12"/>
        <end position="36"/>
    </location>
</feature>
<gene>
    <name evidence="10" type="ORF">KOY49_02080</name>
</gene>
<reference evidence="10" key="1">
    <citation type="submission" date="2021-06" db="EMBL/GenBank/DDBJ databases">
        <title>An adapted protocol for Saccharibacteria cultivation: two new species join this phylum of Candidate Phyla Radiations.</title>
        <authorList>
            <person name="Ibrahim A."/>
            <person name="Maatouk M."/>
            <person name="Raoult D."/>
            <person name="Bittar F."/>
        </authorList>
    </citation>
    <scope>NUCLEOTIDE SEQUENCE</scope>
    <source>
        <strain evidence="10">IHU2</strain>
    </source>
</reference>
<keyword evidence="11" id="KW-1185">Reference proteome</keyword>
<keyword evidence="5 8" id="KW-0812">Transmembrane</keyword>
<dbReference type="EMBL" id="CP076459">
    <property type="protein sequence ID" value="QWQ31765.1"/>
    <property type="molecule type" value="Genomic_DNA"/>
</dbReference>
<feature type="transmembrane region" description="Helical" evidence="8">
    <location>
        <begin position="274"/>
        <end position="291"/>
    </location>
</feature>
<keyword evidence="2" id="KW-1003">Cell membrane</keyword>
<feature type="transmembrane region" description="Helical" evidence="8">
    <location>
        <begin position="239"/>
        <end position="262"/>
    </location>
</feature>
<feature type="transmembrane region" description="Helical" evidence="8">
    <location>
        <begin position="213"/>
        <end position="232"/>
    </location>
</feature>
<protein>
    <submittedName>
        <fullName evidence="10">Glycosyltransferase family 39 protein</fullName>
    </submittedName>
</protein>
<evidence type="ECO:0000313" key="11">
    <source>
        <dbReference type="Proteomes" id="UP000677117"/>
    </source>
</evidence>
<dbReference type="AlphaFoldDB" id="A0A8F1MAZ8"/>
<evidence type="ECO:0000313" key="10">
    <source>
        <dbReference type="EMBL" id="QWQ31765.1"/>
    </source>
</evidence>
<evidence type="ECO:0000256" key="3">
    <source>
        <dbReference type="ARBA" id="ARBA00022676"/>
    </source>
</evidence>
<dbReference type="InterPro" id="IPR050297">
    <property type="entry name" value="LipidA_mod_glycosyltrf_83"/>
</dbReference>
<proteinExistence type="predicted"/>
<name>A0A8F1MAZ8_9BACT</name>
<feature type="domain" description="Glycosyltransferase RgtA/B/C/D-like" evidence="9">
    <location>
        <begin position="72"/>
        <end position="223"/>
    </location>
</feature>
<evidence type="ECO:0000256" key="4">
    <source>
        <dbReference type="ARBA" id="ARBA00022679"/>
    </source>
</evidence>
<evidence type="ECO:0000256" key="8">
    <source>
        <dbReference type="SAM" id="Phobius"/>
    </source>
</evidence>
<feature type="transmembrane region" description="Helical" evidence="8">
    <location>
        <begin position="114"/>
        <end position="133"/>
    </location>
</feature>
<feature type="transmembrane region" description="Helical" evidence="8">
    <location>
        <begin position="139"/>
        <end position="157"/>
    </location>
</feature>
<dbReference type="InterPro" id="IPR038731">
    <property type="entry name" value="RgtA/B/C-like"/>
</dbReference>
<dbReference type="GO" id="GO:0005886">
    <property type="term" value="C:plasma membrane"/>
    <property type="evidence" value="ECO:0007669"/>
    <property type="project" value="UniProtKB-SubCell"/>
</dbReference>
<accession>A0A8F1MAZ8</accession>
<keyword evidence="3" id="KW-0328">Glycosyltransferase</keyword>
<dbReference type="Pfam" id="PF13231">
    <property type="entry name" value="PMT_2"/>
    <property type="match status" value="1"/>
</dbReference>
<feature type="transmembrane region" description="Helical" evidence="8">
    <location>
        <begin position="360"/>
        <end position="379"/>
    </location>
</feature>
<dbReference type="GO" id="GO:0016763">
    <property type="term" value="F:pentosyltransferase activity"/>
    <property type="evidence" value="ECO:0007669"/>
    <property type="project" value="TreeGrafter"/>
</dbReference>
<feature type="transmembrane region" description="Helical" evidence="8">
    <location>
        <begin position="80"/>
        <end position="107"/>
    </location>
</feature>
<dbReference type="GO" id="GO:0009103">
    <property type="term" value="P:lipopolysaccharide biosynthetic process"/>
    <property type="evidence" value="ECO:0007669"/>
    <property type="project" value="UniProtKB-ARBA"/>
</dbReference>
<dbReference type="Proteomes" id="UP000677117">
    <property type="component" value="Chromosome"/>
</dbReference>
<evidence type="ECO:0000256" key="7">
    <source>
        <dbReference type="ARBA" id="ARBA00023136"/>
    </source>
</evidence>
<dbReference type="RefSeq" id="WP_232736513.1">
    <property type="nucleotide sequence ID" value="NZ_CP076459.1"/>
</dbReference>
<feature type="transmembrane region" description="Helical" evidence="8">
    <location>
        <begin position="169"/>
        <end position="193"/>
    </location>
</feature>
<comment type="subcellular location">
    <subcellularLocation>
        <location evidence="1">Cell membrane</location>
        <topology evidence="1">Multi-pass membrane protein</topology>
    </subcellularLocation>
</comment>
<dbReference type="KEGG" id="mvl:KOY49_02080"/>
<keyword evidence="4" id="KW-0808">Transferase</keyword>
<organism evidence="10 11">
    <name type="scientific">Candidatus Minimicrobia vallesae</name>
    <dbReference type="NCBI Taxonomy" id="2841264"/>
    <lineage>
        <taxon>Bacteria</taxon>
        <taxon>Candidatus Saccharimonadota</taxon>
        <taxon>Candidatus Saccharimonadota incertae sedis</taxon>
        <taxon>Candidatus Minimicrobia</taxon>
    </lineage>
</organism>
<keyword evidence="6 8" id="KW-1133">Transmembrane helix</keyword>
<dbReference type="PANTHER" id="PTHR33908">
    <property type="entry name" value="MANNOSYLTRANSFERASE YKCB-RELATED"/>
    <property type="match status" value="1"/>
</dbReference>
<dbReference type="PANTHER" id="PTHR33908:SF11">
    <property type="entry name" value="MEMBRANE PROTEIN"/>
    <property type="match status" value="1"/>
</dbReference>
<evidence type="ECO:0000256" key="1">
    <source>
        <dbReference type="ARBA" id="ARBA00004651"/>
    </source>
</evidence>
<sequence length="486" mass="54816">MKKQKVTDIFLYRWRYVFGYTLLALLYVGAIIISALHVPGGLSQAEIDMVNTTNHLNFSVEGIAVTNLPFHLLQLLFFKLFGVSLLTIKAPAVILSIASSVAIFFLLKRWFKPSTTILSLLIMATTGQFLFIGQSATVGILYIFYTALTLLFATLILQKAQNASIWRISLAITTALSLFTPYFWYINLGLLIIALLHPHPRYFLISRKHRKSWIVPSAILFAIGCAIGFLCYKSHALFYNLIGINSLSFDIVANLRTLYYTYIRIFPSVVGNQITPIMDINAMVLIGLGLFRSFQKISSARSFMIWSWLILALALLIFQPSLTPIIIIPLFILLAVGLESLMNMWYGLFPRNPYARGTGLVLISMLIIVMVVGGSFRYIDGYRYFPEAASRFNKDLSLLRKNTAPTDSFSLLVSKEESPIYEALKKHNYHQISIIHTAPANVGQTLYVSHSVKSQIPQTYSGHLSSVIVNDHKDGDRFYVYTSDRK</sequence>
<evidence type="ECO:0000259" key="9">
    <source>
        <dbReference type="Pfam" id="PF13231"/>
    </source>
</evidence>
<keyword evidence="7 8" id="KW-0472">Membrane</keyword>
<feature type="transmembrane region" description="Helical" evidence="8">
    <location>
        <begin position="303"/>
        <end position="319"/>
    </location>
</feature>
<evidence type="ECO:0000256" key="6">
    <source>
        <dbReference type="ARBA" id="ARBA00022989"/>
    </source>
</evidence>
<evidence type="ECO:0000256" key="2">
    <source>
        <dbReference type="ARBA" id="ARBA00022475"/>
    </source>
</evidence>